<dbReference type="RefSeq" id="WP_307245309.1">
    <property type="nucleotide sequence ID" value="NZ_JAUSQZ010000001.1"/>
</dbReference>
<protein>
    <submittedName>
        <fullName evidence="2">Heme-degrading monooxygenase HmoA</fullName>
    </submittedName>
</protein>
<dbReference type="GO" id="GO:0004497">
    <property type="term" value="F:monooxygenase activity"/>
    <property type="evidence" value="ECO:0007669"/>
    <property type="project" value="UniProtKB-KW"/>
</dbReference>
<organism evidence="2 3">
    <name type="scientific">Kineosporia succinea</name>
    <dbReference type="NCBI Taxonomy" id="84632"/>
    <lineage>
        <taxon>Bacteria</taxon>
        <taxon>Bacillati</taxon>
        <taxon>Actinomycetota</taxon>
        <taxon>Actinomycetes</taxon>
        <taxon>Kineosporiales</taxon>
        <taxon>Kineosporiaceae</taxon>
        <taxon>Kineosporia</taxon>
    </lineage>
</organism>
<evidence type="ECO:0000313" key="3">
    <source>
        <dbReference type="Proteomes" id="UP001235712"/>
    </source>
</evidence>
<dbReference type="Proteomes" id="UP001235712">
    <property type="component" value="Unassembled WGS sequence"/>
</dbReference>
<accession>A0ABT9P6H2</accession>
<keyword evidence="2" id="KW-0560">Oxidoreductase</keyword>
<dbReference type="CDD" id="cd21650">
    <property type="entry name" value="CrtA-like"/>
    <property type="match status" value="1"/>
</dbReference>
<sequence>MAYVVLTVWGVTLARVPSALLRMGTERIPLRSVPGLRFAKLLGTGDGRTFTLRDADPRHWGLLTVWESAERAEAFGHSGTHRRWNDIASERLEITMSPLSSRGRWARTEPFGSPSPRKMADDAQVASITRARLRPSRAMSFWRAVPPVSAELSTVSGLRLALGIGEAPIGLQGTFSLWESSSALKEFAYRRAGHVDVVRRTEPERWYTEELFARFEVHSVRGTLGSFRPGPVPGAPAPSADPDLRSSGRQEK</sequence>
<evidence type="ECO:0000313" key="2">
    <source>
        <dbReference type="EMBL" id="MDP9828282.1"/>
    </source>
</evidence>
<proteinExistence type="predicted"/>
<feature type="compositionally biased region" description="Basic and acidic residues" evidence="1">
    <location>
        <begin position="242"/>
        <end position="252"/>
    </location>
</feature>
<feature type="region of interest" description="Disordered" evidence="1">
    <location>
        <begin position="226"/>
        <end position="252"/>
    </location>
</feature>
<reference evidence="2 3" key="1">
    <citation type="submission" date="2023-07" db="EMBL/GenBank/DDBJ databases">
        <title>Sequencing the genomes of 1000 actinobacteria strains.</title>
        <authorList>
            <person name="Klenk H.-P."/>
        </authorList>
    </citation>
    <scope>NUCLEOTIDE SEQUENCE [LARGE SCALE GENOMIC DNA]</scope>
    <source>
        <strain evidence="2 3">DSM 44388</strain>
    </source>
</reference>
<keyword evidence="3" id="KW-1185">Reference proteome</keyword>
<gene>
    <name evidence="2" type="ORF">J2S57_004031</name>
</gene>
<dbReference type="InterPro" id="IPR049574">
    <property type="entry name" value="CrtA-like"/>
</dbReference>
<name>A0ABT9P6H2_9ACTN</name>
<keyword evidence="2" id="KW-0503">Monooxygenase</keyword>
<evidence type="ECO:0000256" key="1">
    <source>
        <dbReference type="SAM" id="MobiDB-lite"/>
    </source>
</evidence>
<dbReference type="EMBL" id="JAUSQZ010000001">
    <property type="protein sequence ID" value="MDP9828282.1"/>
    <property type="molecule type" value="Genomic_DNA"/>
</dbReference>
<comment type="caution">
    <text evidence="2">The sequence shown here is derived from an EMBL/GenBank/DDBJ whole genome shotgun (WGS) entry which is preliminary data.</text>
</comment>